<keyword evidence="3" id="KW-1185">Reference proteome</keyword>
<keyword evidence="1" id="KW-1133">Transmembrane helix</keyword>
<keyword evidence="1" id="KW-0812">Transmembrane</keyword>
<evidence type="ECO:0000313" key="3">
    <source>
        <dbReference type="Proteomes" id="UP001254813"/>
    </source>
</evidence>
<feature type="transmembrane region" description="Helical" evidence="1">
    <location>
        <begin position="78"/>
        <end position="98"/>
    </location>
</feature>
<proteinExistence type="predicted"/>
<sequence length="99" mass="10316">MNPSARTRSRPLAGPALAYSLSHLVFGLTSLARGLLSYADGETVTSAFFLASGVLVAAFVAYETVGPGTAETPDEWNLLVYASALGALLFAAGTVWQYS</sequence>
<dbReference type="EMBL" id="JAMQOQ010000001">
    <property type="protein sequence ID" value="MDS0292956.1"/>
    <property type="molecule type" value="Genomic_DNA"/>
</dbReference>
<dbReference type="Proteomes" id="UP001254813">
    <property type="component" value="Unassembled WGS sequence"/>
</dbReference>
<accession>A0ABU2FXL1</accession>
<protein>
    <submittedName>
        <fullName evidence="2">Uncharacterized protein</fullName>
    </submittedName>
</protein>
<name>A0ABU2FXL1_9EURY</name>
<comment type="caution">
    <text evidence="2">The sequence shown here is derived from an EMBL/GenBank/DDBJ whole genome shotgun (WGS) entry which is preliminary data.</text>
</comment>
<evidence type="ECO:0000256" key="1">
    <source>
        <dbReference type="SAM" id="Phobius"/>
    </source>
</evidence>
<reference evidence="2 3" key="1">
    <citation type="submission" date="2022-06" db="EMBL/GenBank/DDBJ databases">
        <title>Halogeometricum sp. a new haloarchaeum isolate from saline soil.</title>
        <authorList>
            <person name="Strakova D."/>
            <person name="Galisteo C."/>
            <person name="Sanchez-Porro C."/>
            <person name="Ventosa A."/>
        </authorList>
    </citation>
    <scope>NUCLEOTIDE SEQUENCE [LARGE SCALE GENOMIC DNA]</scope>
    <source>
        <strain evidence="3">S3BR25-2</strain>
    </source>
</reference>
<gene>
    <name evidence="2" type="ORF">NDI79_02080</name>
</gene>
<keyword evidence="1" id="KW-0472">Membrane</keyword>
<organism evidence="2 3">
    <name type="scientific">Halogeometricum luteum</name>
    <dbReference type="NCBI Taxonomy" id="2950537"/>
    <lineage>
        <taxon>Archaea</taxon>
        <taxon>Methanobacteriati</taxon>
        <taxon>Methanobacteriota</taxon>
        <taxon>Stenosarchaea group</taxon>
        <taxon>Halobacteria</taxon>
        <taxon>Halobacteriales</taxon>
        <taxon>Haloferacaceae</taxon>
        <taxon>Halogeometricum</taxon>
    </lineage>
</organism>
<feature type="transmembrane region" description="Helical" evidence="1">
    <location>
        <begin position="44"/>
        <end position="66"/>
    </location>
</feature>
<dbReference type="RefSeq" id="WP_310926793.1">
    <property type="nucleotide sequence ID" value="NZ_JAMQOQ010000001.1"/>
</dbReference>
<feature type="transmembrane region" description="Helical" evidence="1">
    <location>
        <begin position="12"/>
        <end position="32"/>
    </location>
</feature>
<evidence type="ECO:0000313" key="2">
    <source>
        <dbReference type="EMBL" id="MDS0292956.1"/>
    </source>
</evidence>